<gene>
    <name evidence="1" type="ORF">SAMN05216240_2708</name>
</gene>
<sequence>MPSGCVTLYRSDISWNGYYTPKVASGGSITLKGNSEASRKESSSASITPGYSDSFVWGDRGYSGGISASVSPVRTGGCYTPKINGGASSTPKPSGSLSITDKFRDFLEGIVRKVEDFSSKTKKDLLRGILKNFLEALRHASSNSLKYSINFLEHALQDNPSEIIITNEKSELSKKIRENEDYKKVRKYIISVAKELLPTMKAGEERKIDKNKKEFSATFSKEHNLDLYLAINNADLYFKKESEDTISIWLKDTYNFDNATLKENSIELIDDLLKDKLAFGKWLNEFGQDLENNHIVNKYEIKIKIETVKISILQ</sequence>
<dbReference type="EMBL" id="FXXC01000001">
    <property type="protein sequence ID" value="SMR95593.1"/>
    <property type="molecule type" value="Genomic_DNA"/>
</dbReference>
<evidence type="ECO:0000313" key="2">
    <source>
        <dbReference type="Proteomes" id="UP000196803"/>
    </source>
</evidence>
<evidence type="ECO:0000313" key="1">
    <source>
        <dbReference type="EMBL" id="SMR95593.1"/>
    </source>
</evidence>
<accession>A0ABY1SC23</accession>
<reference evidence="1 2" key="1">
    <citation type="submission" date="2017-05" db="EMBL/GenBank/DDBJ databases">
        <authorList>
            <person name="Varghese N."/>
            <person name="Submissions S."/>
        </authorList>
    </citation>
    <scope>NUCLEOTIDE SEQUENCE [LARGE SCALE GENOMIC DNA]</scope>
    <source>
        <strain evidence="1 2">MACB1020</strain>
    </source>
</reference>
<dbReference type="Proteomes" id="UP000196803">
    <property type="component" value="Unassembled WGS sequence"/>
</dbReference>
<organism evidence="1 2">
    <name type="scientific">Caldicellulosiruptor bescii</name>
    <name type="common">Anaerocellum thermophilum</name>
    <dbReference type="NCBI Taxonomy" id="31899"/>
    <lineage>
        <taxon>Bacteria</taxon>
        <taxon>Bacillati</taxon>
        <taxon>Bacillota</taxon>
        <taxon>Bacillota incertae sedis</taxon>
        <taxon>Caldicellulosiruptorales</taxon>
        <taxon>Caldicellulosiruptoraceae</taxon>
        <taxon>Caldicellulosiruptor</taxon>
    </lineage>
</organism>
<proteinExistence type="predicted"/>
<keyword evidence="2" id="KW-1185">Reference proteome</keyword>
<name>A0ABY1SC23_CALBS</name>
<protein>
    <submittedName>
        <fullName evidence="1">Uncharacterized protein</fullName>
    </submittedName>
</protein>
<comment type="caution">
    <text evidence="1">The sequence shown here is derived from an EMBL/GenBank/DDBJ whole genome shotgun (WGS) entry which is preliminary data.</text>
</comment>